<organism evidence="1 2">
    <name type="scientific">Trichormus variabilis NIES-23</name>
    <dbReference type="NCBI Taxonomy" id="1973479"/>
    <lineage>
        <taxon>Bacteria</taxon>
        <taxon>Bacillati</taxon>
        <taxon>Cyanobacteriota</taxon>
        <taxon>Cyanophyceae</taxon>
        <taxon>Nostocales</taxon>
        <taxon>Nostocaceae</taxon>
        <taxon>Trichormus</taxon>
    </lineage>
</organism>
<evidence type="ECO:0000313" key="2">
    <source>
        <dbReference type="Proteomes" id="UP000217507"/>
    </source>
</evidence>
<proteinExistence type="predicted"/>
<protein>
    <submittedName>
        <fullName evidence="1">Uncharacterized protein</fullName>
    </submittedName>
</protein>
<dbReference type="Proteomes" id="UP000217507">
    <property type="component" value="Chromosome"/>
</dbReference>
<name>A0A1Z4KQ10_ANAVA</name>
<sequence>MGEVAASFELALSVSMAPDIRCQQNSRGLGRLLRQALLVTILVTNLLSYVWSAKIN</sequence>
<dbReference type="AlphaFoldDB" id="A0A1Z4KQ10"/>
<evidence type="ECO:0000313" key="1">
    <source>
        <dbReference type="EMBL" id="BAY71066.1"/>
    </source>
</evidence>
<reference evidence="1 2" key="1">
    <citation type="submission" date="2017-06" db="EMBL/GenBank/DDBJ databases">
        <title>Genome sequencing of cyanobaciteial culture collection at National Institute for Environmental Studies (NIES).</title>
        <authorList>
            <person name="Hirose Y."/>
            <person name="Shimura Y."/>
            <person name="Fujisawa T."/>
            <person name="Nakamura Y."/>
            <person name="Kawachi M."/>
        </authorList>
    </citation>
    <scope>NUCLEOTIDE SEQUENCE [LARGE SCALE GENOMIC DNA]</scope>
    <source>
        <strain evidence="1 2">NIES-23</strain>
    </source>
</reference>
<gene>
    <name evidence="1" type="ORF">NIES23_38790</name>
</gene>
<dbReference type="EMBL" id="AP018216">
    <property type="protein sequence ID" value="BAY71066.1"/>
    <property type="molecule type" value="Genomic_DNA"/>
</dbReference>
<accession>A0A1Z4KQ10</accession>